<dbReference type="GO" id="GO:0016020">
    <property type="term" value="C:membrane"/>
    <property type="evidence" value="ECO:0007669"/>
    <property type="project" value="UniProtKB-SubCell"/>
</dbReference>
<feature type="transmembrane region" description="Helical" evidence="7">
    <location>
        <begin position="358"/>
        <end position="378"/>
    </location>
</feature>
<keyword evidence="4 7" id="KW-1133">Transmembrane helix</keyword>
<reference evidence="9 10" key="1">
    <citation type="submission" date="2019-03" db="EMBL/GenBank/DDBJ databases">
        <title>Genomic Encyclopedia of Archaeal and Bacterial Type Strains, Phase II (KMG-II): from individual species to whole genera.</title>
        <authorList>
            <person name="Goeker M."/>
        </authorList>
    </citation>
    <scope>NUCLEOTIDE SEQUENCE [LARGE SCALE GENOMIC DNA]</scope>
    <source>
        <strain evidence="9 10">ATCC 25309</strain>
    </source>
</reference>
<dbReference type="InterPro" id="IPR006153">
    <property type="entry name" value="Cation/H_exchanger_TM"/>
</dbReference>
<feature type="transmembrane region" description="Helical" evidence="7">
    <location>
        <begin position="245"/>
        <end position="263"/>
    </location>
</feature>
<dbReference type="InterPro" id="IPR050794">
    <property type="entry name" value="CPA2_transporter"/>
</dbReference>
<feature type="transmembrane region" description="Helical" evidence="7">
    <location>
        <begin position="36"/>
        <end position="58"/>
    </location>
</feature>
<keyword evidence="3 7" id="KW-0812">Transmembrane</keyword>
<feature type="transmembrane region" description="Helical" evidence="7">
    <location>
        <begin position="144"/>
        <end position="167"/>
    </location>
</feature>
<evidence type="ECO:0000256" key="5">
    <source>
        <dbReference type="ARBA" id="ARBA00023065"/>
    </source>
</evidence>
<comment type="caution">
    <text evidence="9">The sequence shown here is derived from an EMBL/GenBank/DDBJ whole genome shotgun (WGS) entry which is preliminary data.</text>
</comment>
<evidence type="ECO:0000313" key="10">
    <source>
        <dbReference type="Proteomes" id="UP000295662"/>
    </source>
</evidence>
<dbReference type="PANTHER" id="PTHR32468">
    <property type="entry name" value="CATION/H + ANTIPORTER"/>
    <property type="match status" value="1"/>
</dbReference>
<feature type="transmembrane region" description="Helical" evidence="7">
    <location>
        <begin position="6"/>
        <end position="29"/>
    </location>
</feature>
<dbReference type="GO" id="GO:0015297">
    <property type="term" value="F:antiporter activity"/>
    <property type="evidence" value="ECO:0007669"/>
    <property type="project" value="InterPro"/>
</dbReference>
<evidence type="ECO:0000313" key="9">
    <source>
        <dbReference type="EMBL" id="TDU81378.1"/>
    </source>
</evidence>
<protein>
    <submittedName>
        <fullName evidence="9">Transporter (CPA2 family)</fullName>
    </submittedName>
</protein>
<name>A0A4R7ST17_9BACT</name>
<evidence type="ECO:0000256" key="3">
    <source>
        <dbReference type="ARBA" id="ARBA00022692"/>
    </source>
</evidence>
<evidence type="ECO:0000259" key="8">
    <source>
        <dbReference type="Pfam" id="PF00999"/>
    </source>
</evidence>
<gene>
    <name evidence="9" type="ORF">EI77_00686</name>
</gene>
<evidence type="ECO:0000256" key="6">
    <source>
        <dbReference type="ARBA" id="ARBA00023136"/>
    </source>
</evidence>
<feature type="transmembrane region" description="Helical" evidence="7">
    <location>
        <begin position="323"/>
        <end position="346"/>
    </location>
</feature>
<feature type="transmembrane region" description="Helical" evidence="7">
    <location>
        <begin position="109"/>
        <end position="132"/>
    </location>
</feature>
<dbReference type="EMBL" id="SOCA01000001">
    <property type="protein sequence ID" value="TDU81378.1"/>
    <property type="molecule type" value="Genomic_DNA"/>
</dbReference>
<keyword evidence="2" id="KW-0813">Transport</keyword>
<accession>A0A4R7ST17</accession>
<dbReference type="RefSeq" id="WP_133793333.1">
    <property type="nucleotide sequence ID" value="NZ_SOCA01000001.1"/>
</dbReference>
<sequence length="431" mass="46031">MNNVHLAVQFFLQIAVILLACRIVGAIAARFGQPQVVAEMITGVALGPSLFGVVSPEWQQWLFPWDPKQMTRDTSCYLFPASQLGLALYMFIVGMEFRVDIVRKRLKSSVAVSLAGMATPFLLGAGLAWVFFHYTDLFPEKTSLMEAMLFLGASMCITAFPMLARIIHFKGLAGTTMGTVAIGAGAIDDAMAWILLAVVLASFDGNAANALYNIGGAVGYVTVTLVLIRPLLAWGASLMIKDGKLTDAGLVIGIAMMSLGAWFTDKIGLHAVFGAFIMGAAMPRGVMVRDLMARIQPLAVALLLPLFFTYSGLNTKIGLINSWFLWGMCAAVLAAAVLGKWGACTLAARATGISNREAMGIGILMNARGLMELIIINIGLQRGIISEGLFATLVIMAVVTTLMASPIFEYFVGSGTQKIEPEDEATLPAAM</sequence>
<keyword evidence="10" id="KW-1185">Reference proteome</keyword>
<dbReference type="OrthoDB" id="9793589at2"/>
<feature type="transmembrane region" description="Helical" evidence="7">
    <location>
        <begin position="78"/>
        <end position="97"/>
    </location>
</feature>
<feature type="transmembrane region" description="Helical" evidence="7">
    <location>
        <begin position="179"/>
        <end position="203"/>
    </location>
</feature>
<feature type="transmembrane region" description="Helical" evidence="7">
    <location>
        <begin position="390"/>
        <end position="412"/>
    </location>
</feature>
<comment type="subcellular location">
    <subcellularLocation>
        <location evidence="1">Membrane</location>
        <topology evidence="1">Multi-pass membrane protein</topology>
    </subcellularLocation>
</comment>
<dbReference type="PANTHER" id="PTHR32468:SF0">
    <property type="entry name" value="K(+)_H(+) ANTIPORTER 1"/>
    <property type="match status" value="1"/>
</dbReference>
<dbReference type="GO" id="GO:1902600">
    <property type="term" value="P:proton transmembrane transport"/>
    <property type="evidence" value="ECO:0007669"/>
    <property type="project" value="InterPro"/>
</dbReference>
<dbReference type="Proteomes" id="UP000295662">
    <property type="component" value="Unassembled WGS sequence"/>
</dbReference>
<dbReference type="AlphaFoldDB" id="A0A4R7ST17"/>
<evidence type="ECO:0000256" key="7">
    <source>
        <dbReference type="SAM" id="Phobius"/>
    </source>
</evidence>
<proteinExistence type="predicted"/>
<keyword evidence="6 7" id="KW-0472">Membrane</keyword>
<feature type="transmembrane region" description="Helical" evidence="7">
    <location>
        <begin position="269"/>
        <end position="286"/>
    </location>
</feature>
<feature type="domain" description="Cation/H+ exchanger transmembrane" evidence="8">
    <location>
        <begin position="21"/>
        <end position="407"/>
    </location>
</feature>
<feature type="transmembrane region" description="Helical" evidence="7">
    <location>
        <begin position="209"/>
        <end position="233"/>
    </location>
</feature>
<dbReference type="Pfam" id="PF00999">
    <property type="entry name" value="Na_H_Exchanger"/>
    <property type="match status" value="1"/>
</dbReference>
<dbReference type="InterPro" id="IPR038770">
    <property type="entry name" value="Na+/solute_symporter_sf"/>
</dbReference>
<evidence type="ECO:0000256" key="4">
    <source>
        <dbReference type="ARBA" id="ARBA00022989"/>
    </source>
</evidence>
<evidence type="ECO:0000256" key="1">
    <source>
        <dbReference type="ARBA" id="ARBA00004141"/>
    </source>
</evidence>
<organism evidence="9 10">
    <name type="scientific">Prosthecobacter fusiformis</name>
    <dbReference type="NCBI Taxonomy" id="48464"/>
    <lineage>
        <taxon>Bacteria</taxon>
        <taxon>Pseudomonadati</taxon>
        <taxon>Verrucomicrobiota</taxon>
        <taxon>Verrucomicrobiia</taxon>
        <taxon>Verrucomicrobiales</taxon>
        <taxon>Verrucomicrobiaceae</taxon>
        <taxon>Prosthecobacter</taxon>
    </lineage>
</organism>
<keyword evidence="5" id="KW-0406">Ion transport</keyword>
<evidence type="ECO:0000256" key="2">
    <source>
        <dbReference type="ARBA" id="ARBA00022448"/>
    </source>
</evidence>
<dbReference type="Gene3D" id="1.20.1530.20">
    <property type="match status" value="1"/>
</dbReference>
<feature type="transmembrane region" description="Helical" evidence="7">
    <location>
        <begin position="298"/>
        <end position="317"/>
    </location>
</feature>